<reference evidence="2" key="1">
    <citation type="journal article" date="2021" name="Nat. Commun.">
        <title>Genetic determinants of endophytism in the Arabidopsis root mycobiome.</title>
        <authorList>
            <person name="Mesny F."/>
            <person name="Miyauchi S."/>
            <person name="Thiergart T."/>
            <person name="Pickel B."/>
            <person name="Atanasova L."/>
            <person name="Karlsson M."/>
            <person name="Huettel B."/>
            <person name="Barry K.W."/>
            <person name="Haridas S."/>
            <person name="Chen C."/>
            <person name="Bauer D."/>
            <person name="Andreopoulos W."/>
            <person name="Pangilinan J."/>
            <person name="LaButti K."/>
            <person name="Riley R."/>
            <person name="Lipzen A."/>
            <person name="Clum A."/>
            <person name="Drula E."/>
            <person name="Henrissat B."/>
            <person name="Kohler A."/>
            <person name="Grigoriev I.V."/>
            <person name="Martin F.M."/>
            <person name="Hacquard S."/>
        </authorList>
    </citation>
    <scope>NUCLEOTIDE SEQUENCE</scope>
    <source>
        <strain evidence="2">MPI-CAGE-CH-0235</strain>
    </source>
</reference>
<proteinExistence type="predicted"/>
<keyword evidence="3" id="KW-1185">Reference proteome</keyword>
<feature type="signal peptide" evidence="1">
    <location>
        <begin position="1"/>
        <end position="24"/>
    </location>
</feature>
<comment type="caution">
    <text evidence="2">The sequence shown here is derived from an EMBL/GenBank/DDBJ whole genome shotgun (WGS) entry which is preliminary data.</text>
</comment>
<accession>A0A8K0SNS7</accession>
<sequence>MVTIPQLTTTSTLLLSALIATTRAQQRVLGHHYRFPDEQVYDIPIEIWNEAIRRPNATAVAHNVTGYNTTQPYPGSPLDEWTLSLSVVGNYTPSDSHYDSITGAELRYEAPRPIRNQTDESWPTGFEDGAWRLCGYVHLIDYDPDSDVDTACGTVLSDECLTSMRNLTDSGELCSSPFPEACSGELTNDATIITLGNSVIPTTEQLDVNVLRPGDLELYDDMISKVWAISLGIWGYENSEDRVPGLMRCMRPEARDGSRDLEDVIESAASQLSKGFAWSGLVAASMLMAMLV</sequence>
<evidence type="ECO:0000256" key="1">
    <source>
        <dbReference type="SAM" id="SignalP"/>
    </source>
</evidence>
<dbReference type="EMBL" id="JAGPNK010000008">
    <property type="protein sequence ID" value="KAH7316915.1"/>
    <property type="molecule type" value="Genomic_DNA"/>
</dbReference>
<organism evidence="2 3">
    <name type="scientific">Stachybotrys elegans</name>
    <dbReference type="NCBI Taxonomy" id="80388"/>
    <lineage>
        <taxon>Eukaryota</taxon>
        <taxon>Fungi</taxon>
        <taxon>Dikarya</taxon>
        <taxon>Ascomycota</taxon>
        <taxon>Pezizomycotina</taxon>
        <taxon>Sordariomycetes</taxon>
        <taxon>Hypocreomycetidae</taxon>
        <taxon>Hypocreales</taxon>
        <taxon>Stachybotryaceae</taxon>
        <taxon>Stachybotrys</taxon>
    </lineage>
</organism>
<gene>
    <name evidence="2" type="ORF">B0I35DRAFT_434218</name>
</gene>
<evidence type="ECO:0000313" key="3">
    <source>
        <dbReference type="Proteomes" id="UP000813444"/>
    </source>
</evidence>
<protein>
    <submittedName>
        <fullName evidence="2">Uncharacterized protein</fullName>
    </submittedName>
</protein>
<dbReference type="OrthoDB" id="4526039at2759"/>
<evidence type="ECO:0000313" key="2">
    <source>
        <dbReference type="EMBL" id="KAH7316915.1"/>
    </source>
</evidence>
<feature type="chain" id="PRO_5035437381" evidence="1">
    <location>
        <begin position="25"/>
        <end position="292"/>
    </location>
</feature>
<dbReference type="Proteomes" id="UP000813444">
    <property type="component" value="Unassembled WGS sequence"/>
</dbReference>
<keyword evidence="1" id="KW-0732">Signal</keyword>
<name>A0A8K0SNS7_9HYPO</name>
<dbReference type="AlphaFoldDB" id="A0A8K0SNS7"/>